<evidence type="ECO:0000313" key="2">
    <source>
        <dbReference type="Proteomes" id="UP001517376"/>
    </source>
</evidence>
<proteinExistence type="predicted"/>
<dbReference type="RefSeq" id="WP_161766782.1">
    <property type="nucleotide sequence ID" value="NZ_JAAATW010000002.1"/>
</dbReference>
<evidence type="ECO:0000313" key="1">
    <source>
        <dbReference type="EMBL" id="NBE07762.1"/>
    </source>
</evidence>
<sequence>MDQATLARLAPVVQQVLQVCALSGSQDRWLISGMADGVDLLVTTMGAEMGYRLEAILPFARSAYVMAFPEAVRRQFEDLLARPGLAQVVEIYSGVVPPPGEARDAAFLAAGRRMLDISKCLLAIWDGAPARGPGGTGQIVAEAIARGLPVLWIDLAGHLRVHRGRAGWAVVEPAAAWEVVSVGQFPGSG</sequence>
<organism evidence="1 2">
    <name type="scientific">Paragemmobacter ruber</name>
    <dbReference type="NCBI Taxonomy" id="1985673"/>
    <lineage>
        <taxon>Bacteria</taxon>
        <taxon>Pseudomonadati</taxon>
        <taxon>Pseudomonadota</taxon>
        <taxon>Alphaproteobacteria</taxon>
        <taxon>Rhodobacterales</taxon>
        <taxon>Paracoccaceae</taxon>
        <taxon>Paragemmobacter</taxon>
    </lineage>
</organism>
<gene>
    <name evidence="1" type="ORF">GU920_09450</name>
</gene>
<protein>
    <submittedName>
        <fullName evidence="1">Uncharacterized protein</fullName>
    </submittedName>
</protein>
<comment type="caution">
    <text evidence="1">The sequence shown here is derived from an EMBL/GenBank/DDBJ whole genome shotgun (WGS) entry which is preliminary data.</text>
</comment>
<dbReference type="Gene3D" id="3.40.50.450">
    <property type="match status" value="1"/>
</dbReference>
<keyword evidence="2" id="KW-1185">Reference proteome</keyword>
<accession>A0ABW9Y7C1</accession>
<name>A0ABW9Y7C1_9RHOB</name>
<dbReference type="SUPFAM" id="SSF102405">
    <property type="entry name" value="MCP/YpsA-like"/>
    <property type="match status" value="1"/>
</dbReference>
<dbReference type="Proteomes" id="UP001517376">
    <property type="component" value="Unassembled WGS sequence"/>
</dbReference>
<reference evidence="2" key="1">
    <citation type="submission" date="2020-01" db="EMBL/GenBank/DDBJ databases">
        <title>Sphingomonas sp. strain CSW-10.</title>
        <authorList>
            <person name="Chen W.-M."/>
        </authorList>
    </citation>
    <scope>NUCLEOTIDE SEQUENCE [LARGE SCALE GENOMIC DNA]</scope>
    <source>
        <strain evidence="2">CCP-1</strain>
    </source>
</reference>
<dbReference type="EMBL" id="JAAATW010000002">
    <property type="protein sequence ID" value="NBE07762.1"/>
    <property type="molecule type" value="Genomic_DNA"/>
</dbReference>